<dbReference type="KEGG" id="cbd:CBUD_1705"/>
<dbReference type="AlphaFoldDB" id="A9KGJ3"/>
<dbReference type="Proteomes" id="UP000008555">
    <property type="component" value="Chromosome"/>
</dbReference>
<gene>
    <name evidence="1" type="ordered locus">CBUD_1705</name>
</gene>
<evidence type="ECO:0000313" key="2">
    <source>
        <dbReference type="Proteomes" id="UP000008555"/>
    </source>
</evidence>
<reference evidence="1 2" key="1">
    <citation type="journal article" date="2009" name="Infect. Immun.">
        <title>Comparative genomics reveal extensive transposon-mediated genomic plasticity and diversity among potential effector proteins within the genus Coxiella.</title>
        <authorList>
            <person name="Beare P.A."/>
            <person name="Unsworth N."/>
            <person name="Andoh M."/>
            <person name="Voth D.E."/>
            <person name="Omsland A."/>
            <person name="Gilk S.D."/>
            <person name="Williams K.P."/>
            <person name="Sobral B.W."/>
            <person name="Kupko J.J.III."/>
            <person name="Porcella S.F."/>
            <person name="Samuel J.E."/>
            <person name="Heinzen R.A."/>
        </authorList>
    </citation>
    <scope>NUCLEOTIDE SEQUENCE [LARGE SCALE GENOMIC DNA]</scope>
    <source>
        <strain evidence="1 2">Dugway 5J108-111</strain>
    </source>
</reference>
<accession>A9KGJ3</accession>
<name>A9KGJ3_COXBN</name>
<dbReference type="RefSeq" id="WP_005769110.1">
    <property type="nucleotide sequence ID" value="NC_009727.1"/>
</dbReference>
<organism evidence="1 2">
    <name type="scientific">Coxiella burnetii (strain Dugway 5J108-111)</name>
    <dbReference type="NCBI Taxonomy" id="434922"/>
    <lineage>
        <taxon>Bacteria</taxon>
        <taxon>Pseudomonadati</taxon>
        <taxon>Pseudomonadota</taxon>
        <taxon>Gammaproteobacteria</taxon>
        <taxon>Legionellales</taxon>
        <taxon>Coxiellaceae</taxon>
        <taxon>Coxiella</taxon>
    </lineage>
</organism>
<sequence length="108" mass="12820">MPQIDLKYSNDLKLEIPELFQSIEEAINKIDHTAGACKSRAYPSPVYLHTHFYLRIAMLKKPYRDENFMNKCLKRIEEMVKPILPEGCYYSVELVFSSEYYFTSRIEK</sequence>
<dbReference type="HOGENOM" id="CLU_2024102_0_0_6"/>
<proteinExistence type="predicted"/>
<dbReference type="EMBL" id="CP000733">
    <property type="protein sequence ID" value="ABS76638.1"/>
    <property type="molecule type" value="Genomic_DNA"/>
</dbReference>
<protein>
    <submittedName>
        <fullName evidence="1">Uncharacterized protein</fullName>
    </submittedName>
</protein>
<evidence type="ECO:0000313" key="1">
    <source>
        <dbReference type="EMBL" id="ABS76638.1"/>
    </source>
</evidence>